<dbReference type="Pfam" id="PF00126">
    <property type="entry name" value="HTH_1"/>
    <property type="match status" value="1"/>
</dbReference>
<evidence type="ECO:0000313" key="6">
    <source>
        <dbReference type="EMBL" id="MBB3810093.1"/>
    </source>
</evidence>
<dbReference type="InterPro" id="IPR036390">
    <property type="entry name" value="WH_DNA-bd_sf"/>
</dbReference>
<dbReference type="InterPro" id="IPR005119">
    <property type="entry name" value="LysR_subst-bd"/>
</dbReference>
<dbReference type="SUPFAM" id="SSF46785">
    <property type="entry name" value="Winged helix' DNA-binding domain"/>
    <property type="match status" value="1"/>
</dbReference>
<keyword evidence="4" id="KW-0804">Transcription</keyword>
<dbReference type="RefSeq" id="WP_183752845.1">
    <property type="nucleotide sequence ID" value="NZ_JACICC010000005.1"/>
</dbReference>
<protein>
    <submittedName>
        <fullName evidence="6">DNA-binding transcriptional LysR family regulator</fullName>
    </submittedName>
</protein>
<keyword evidence="3 6" id="KW-0238">DNA-binding</keyword>
<keyword evidence="2" id="KW-0805">Transcription regulation</keyword>
<dbReference type="Proteomes" id="UP000537592">
    <property type="component" value="Unassembled WGS sequence"/>
</dbReference>
<dbReference type="SUPFAM" id="SSF53850">
    <property type="entry name" value="Periplasmic binding protein-like II"/>
    <property type="match status" value="1"/>
</dbReference>
<dbReference type="EMBL" id="JACICC010000005">
    <property type="protein sequence ID" value="MBB3810093.1"/>
    <property type="molecule type" value="Genomic_DNA"/>
</dbReference>
<dbReference type="PANTHER" id="PTHR30346">
    <property type="entry name" value="TRANSCRIPTIONAL DUAL REGULATOR HCAR-RELATED"/>
    <property type="match status" value="1"/>
</dbReference>
<comment type="caution">
    <text evidence="6">The sequence shown here is derived from an EMBL/GenBank/DDBJ whole genome shotgun (WGS) entry which is preliminary data.</text>
</comment>
<dbReference type="Gene3D" id="3.40.190.10">
    <property type="entry name" value="Periplasmic binding protein-like II"/>
    <property type="match status" value="2"/>
</dbReference>
<evidence type="ECO:0000256" key="1">
    <source>
        <dbReference type="ARBA" id="ARBA00009437"/>
    </source>
</evidence>
<name>A0A7W6EHH5_9HYPH</name>
<evidence type="ECO:0000256" key="3">
    <source>
        <dbReference type="ARBA" id="ARBA00023125"/>
    </source>
</evidence>
<dbReference type="PROSITE" id="PS50931">
    <property type="entry name" value="HTH_LYSR"/>
    <property type="match status" value="1"/>
</dbReference>
<dbReference type="GO" id="GO:0032993">
    <property type="term" value="C:protein-DNA complex"/>
    <property type="evidence" value="ECO:0007669"/>
    <property type="project" value="TreeGrafter"/>
</dbReference>
<dbReference type="InterPro" id="IPR000847">
    <property type="entry name" value="LysR_HTH_N"/>
</dbReference>
<dbReference type="GO" id="GO:0003700">
    <property type="term" value="F:DNA-binding transcription factor activity"/>
    <property type="evidence" value="ECO:0007669"/>
    <property type="project" value="InterPro"/>
</dbReference>
<feature type="domain" description="HTH lysR-type" evidence="5">
    <location>
        <begin position="24"/>
        <end position="81"/>
    </location>
</feature>
<evidence type="ECO:0000256" key="4">
    <source>
        <dbReference type="ARBA" id="ARBA00023163"/>
    </source>
</evidence>
<comment type="similarity">
    <text evidence="1">Belongs to the LysR transcriptional regulatory family.</text>
</comment>
<dbReference type="GO" id="GO:0003677">
    <property type="term" value="F:DNA binding"/>
    <property type="evidence" value="ECO:0007669"/>
    <property type="project" value="UniProtKB-KW"/>
</dbReference>
<dbReference type="Pfam" id="PF03466">
    <property type="entry name" value="LysR_substrate"/>
    <property type="match status" value="1"/>
</dbReference>
<evidence type="ECO:0000259" key="5">
    <source>
        <dbReference type="PROSITE" id="PS50931"/>
    </source>
</evidence>
<dbReference type="InterPro" id="IPR036388">
    <property type="entry name" value="WH-like_DNA-bd_sf"/>
</dbReference>
<gene>
    <name evidence="6" type="ORF">FHS81_002189</name>
</gene>
<keyword evidence="7" id="KW-1185">Reference proteome</keyword>
<proteinExistence type="inferred from homology"/>
<dbReference type="PANTHER" id="PTHR30346:SF0">
    <property type="entry name" value="HCA OPERON TRANSCRIPTIONAL ACTIVATOR HCAR"/>
    <property type="match status" value="1"/>
</dbReference>
<sequence length="319" mass="35867">MARPPRSLFAKVNRANQVPDRRWLDLRPLHLVVAAAEHLSFSRAASILNIDKSSVSRAVRDFEDRIGVSLFERGPFGVRLTDAGKHFLDDILPAMLQIEHAIQFAGAAGRVETGTVRVGIISTLAGGFLRKLVQEYEQEHPGVDLDIRDGGRREHLRAIRGRQLDVAFLTGSGDVTDCQTLELWRERVYVAMSKAHALSGRKRLDWSDLREELFVVSRYAPGPDVRDYIVRRIADYSTYPAVQYRKAIQETLMHTVGLGRGITLVSEAWVYMPVPDLALVPLTAMEDIVPFSAVWSQRNDNPALRRFISFAKVLASNRP</sequence>
<dbReference type="Gene3D" id="1.10.10.10">
    <property type="entry name" value="Winged helix-like DNA-binding domain superfamily/Winged helix DNA-binding domain"/>
    <property type="match status" value="1"/>
</dbReference>
<accession>A0A7W6EHH5</accession>
<dbReference type="CDD" id="cd08414">
    <property type="entry name" value="PBP2_LTTR_aromatics_like"/>
    <property type="match status" value="1"/>
</dbReference>
<organism evidence="6 7">
    <name type="scientific">Pseudochelatococcus contaminans</name>
    <dbReference type="NCBI Taxonomy" id="1538103"/>
    <lineage>
        <taxon>Bacteria</taxon>
        <taxon>Pseudomonadati</taxon>
        <taxon>Pseudomonadota</taxon>
        <taxon>Alphaproteobacteria</taxon>
        <taxon>Hyphomicrobiales</taxon>
        <taxon>Chelatococcaceae</taxon>
        <taxon>Pseudochelatococcus</taxon>
    </lineage>
</organism>
<evidence type="ECO:0000313" key="7">
    <source>
        <dbReference type="Proteomes" id="UP000537592"/>
    </source>
</evidence>
<evidence type="ECO:0000256" key="2">
    <source>
        <dbReference type="ARBA" id="ARBA00023015"/>
    </source>
</evidence>
<dbReference type="AlphaFoldDB" id="A0A7W6EHH5"/>
<reference evidence="6 7" key="1">
    <citation type="submission" date="2020-08" db="EMBL/GenBank/DDBJ databases">
        <title>Genomic Encyclopedia of Type Strains, Phase IV (KMG-IV): sequencing the most valuable type-strain genomes for metagenomic binning, comparative biology and taxonomic classification.</title>
        <authorList>
            <person name="Goeker M."/>
        </authorList>
    </citation>
    <scope>NUCLEOTIDE SEQUENCE [LARGE SCALE GENOMIC DNA]</scope>
    <source>
        <strain evidence="6 7">DSM 28760</strain>
    </source>
</reference>